<dbReference type="Proteomes" id="UP000295021">
    <property type="component" value="Unassembled WGS sequence"/>
</dbReference>
<reference evidence="1 2" key="1">
    <citation type="submission" date="2019-03" db="EMBL/GenBank/DDBJ databases">
        <title>Genomic Encyclopedia of Type Strains, Phase IV (KMG-V): Genome sequencing to study the core and pangenomes of soil and plant-associated prokaryotes.</title>
        <authorList>
            <person name="Whitman W."/>
        </authorList>
    </citation>
    <scope>NUCLEOTIDE SEQUENCE [LARGE SCALE GENOMIC DNA]</scope>
    <source>
        <strain evidence="1 2">FB403</strain>
    </source>
</reference>
<evidence type="ECO:0000313" key="2">
    <source>
        <dbReference type="Proteomes" id="UP000295021"/>
    </source>
</evidence>
<dbReference type="EMBL" id="SMBI01000020">
    <property type="protein sequence ID" value="TCU15028.1"/>
    <property type="molecule type" value="Genomic_DNA"/>
</dbReference>
<proteinExistence type="predicted"/>
<accession>A0AAX2QDJ1</accession>
<comment type="caution">
    <text evidence="1">The sequence shown here is derived from an EMBL/GenBank/DDBJ whole genome shotgun (WGS) entry which is preliminary data.</text>
</comment>
<name>A0AAX2QDJ1_9HYPH</name>
<sequence length="44" mass="4639">MLNKIVSPADAVTIIHPGDTVAFSASRPGCLQYNTKSPPKKLGD</sequence>
<evidence type="ECO:0000313" key="1">
    <source>
        <dbReference type="EMBL" id="TCU15028.1"/>
    </source>
</evidence>
<dbReference type="AlphaFoldDB" id="A0AAX2QDJ1"/>
<organism evidence="1 2">
    <name type="scientific">Rhizobium laguerreae</name>
    <dbReference type="NCBI Taxonomy" id="1076926"/>
    <lineage>
        <taxon>Bacteria</taxon>
        <taxon>Pseudomonadati</taxon>
        <taxon>Pseudomonadota</taxon>
        <taxon>Alphaproteobacteria</taxon>
        <taxon>Hyphomicrobiales</taxon>
        <taxon>Rhizobiaceae</taxon>
        <taxon>Rhizobium/Agrobacterium group</taxon>
        <taxon>Rhizobium</taxon>
    </lineage>
</organism>
<protein>
    <submittedName>
        <fullName evidence="1">Uncharacterized protein</fullName>
    </submittedName>
</protein>
<gene>
    <name evidence="1" type="ORF">EV131_12042</name>
</gene>